<dbReference type="PANTHER" id="PTHR12302:SF3">
    <property type="entry name" value="SERINE_THREONINE-PROTEIN KINASE 31"/>
    <property type="match status" value="1"/>
</dbReference>
<dbReference type="Gene3D" id="2.40.50.90">
    <property type="match status" value="1"/>
</dbReference>
<protein>
    <recommendedName>
        <fullName evidence="4">TNase-like domain-containing protein</fullName>
    </recommendedName>
</protein>
<evidence type="ECO:0000256" key="2">
    <source>
        <dbReference type="ARBA" id="ARBA00022759"/>
    </source>
</evidence>
<dbReference type="InterPro" id="IPR016071">
    <property type="entry name" value="Staphylococal_nuclease_OB-fold"/>
</dbReference>
<reference evidence="5 6" key="1">
    <citation type="submission" date="2014-01" db="EMBL/GenBank/DDBJ databases">
        <title>Development of a Comparative Genomic Fingerprinting Assay for High Resolution Genotyping of Arcobacter butzleri.</title>
        <authorList>
            <person name="Webb A.L."/>
            <person name="Inglis G.D."/>
            <person name="Kruczkiewicz P."/>
            <person name="Selinger L.B."/>
            <person name="Taboada E.N."/>
        </authorList>
    </citation>
    <scope>NUCLEOTIDE SEQUENCE [LARGE SCALE GENOMIC DNA]</scope>
    <source>
        <strain evidence="5 6">L348</strain>
    </source>
</reference>
<gene>
    <name evidence="5" type="ORF">AA20_10025</name>
</gene>
<dbReference type="RefSeq" id="WP_226809451.1">
    <property type="nucleotide sequence ID" value="NZ_JAIQ01000135.1"/>
</dbReference>
<dbReference type="EMBL" id="JAIQ01000135">
    <property type="protein sequence ID" value="KLD98038.1"/>
    <property type="molecule type" value="Genomic_DNA"/>
</dbReference>
<dbReference type="AlphaFoldDB" id="A0A0G9JUR9"/>
<evidence type="ECO:0000313" key="6">
    <source>
        <dbReference type="Proteomes" id="UP000035514"/>
    </source>
</evidence>
<comment type="caution">
    <text evidence="5">The sequence shown here is derived from an EMBL/GenBank/DDBJ whole genome shotgun (WGS) entry which is preliminary data.</text>
</comment>
<feature type="domain" description="TNase-like" evidence="4">
    <location>
        <begin position="19"/>
        <end position="140"/>
    </location>
</feature>
<dbReference type="PROSITE" id="PS50830">
    <property type="entry name" value="TNASE_3"/>
    <property type="match status" value="1"/>
</dbReference>
<dbReference type="PROSITE" id="PS01123">
    <property type="entry name" value="TNASE_1"/>
    <property type="match status" value="1"/>
</dbReference>
<keyword evidence="3" id="KW-0378">Hydrolase</keyword>
<accession>A0A0G9JUR9</accession>
<dbReference type="GO" id="GO:0016787">
    <property type="term" value="F:hydrolase activity"/>
    <property type="evidence" value="ECO:0007669"/>
    <property type="project" value="UniProtKB-KW"/>
</dbReference>
<proteinExistence type="predicted"/>
<sequence>MIKHIMILLLLISNNLLSLELKGKIIHISDGDTVHLLTDNKEKIKIRLNDIDAPESKQAFGNKSKENLKNYIYQKNVVVEYKNKDKYKRVLGTIYYQNRDINLQQIKDGYAWVYKKYSKNHNYFKAEKEAKSKKLGLWSDKNPIEPWEFRKNIKN</sequence>
<dbReference type="SMART" id="SM00318">
    <property type="entry name" value="SNc"/>
    <property type="match status" value="1"/>
</dbReference>
<keyword evidence="1" id="KW-0540">Nuclease</keyword>
<dbReference type="GO" id="GO:0003676">
    <property type="term" value="F:nucleic acid binding"/>
    <property type="evidence" value="ECO:0007669"/>
    <property type="project" value="InterPro"/>
</dbReference>
<organism evidence="5 6">
    <name type="scientific">Aliarcobacter butzleri L348</name>
    <dbReference type="NCBI Taxonomy" id="1447256"/>
    <lineage>
        <taxon>Bacteria</taxon>
        <taxon>Pseudomonadati</taxon>
        <taxon>Campylobacterota</taxon>
        <taxon>Epsilonproteobacteria</taxon>
        <taxon>Campylobacterales</taxon>
        <taxon>Arcobacteraceae</taxon>
        <taxon>Aliarcobacter</taxon>
    </lineage>
</organism>
<evidence type="ECO:0000259" key="4">
    <source>
        <dbReference type="PROSITE" id="PS50830"/>
    </source>
</evidence>
<dbReference type="InterPro" id="IPR035437">
    <property type="entry name" value="SNase_OB-fold_sf"/>
</dbReference>
<dbReference type="GO" id="GO:0004519">
    <property type="term" value="F:endonuclease activity"/>
    <property type="evidence" value="ECO:0007669"/>
    <property type="project" value="UniProtKB-KW"/>
</dbReference>
<dbReference type="PANTHER" id="PTHR12302">
    <property type="entry name" value="EBNA2 BINDING PROTEIN P100"/>
    <property type="match status" value="1"/>
</dbReference>
<dbReference type="Pfam" id="PF00565">
    <property type="entry name" value="SNase"/>
    <property type="match status" value="1"/>
</dbReference>
<evidence type="ECO:0000256" key="1">
    <source>
        <dbReference type="ARBA" id="ARBA00022722"/>
    </source>
</evidence>
<evidence type="ECO:0000313" key="5">
    <source>
        <dbReference type="EMBL" id="KLD98038.1"/>
    </source>
</evidence>
<name>A0A0G9JUR9_9BACT</name>
<evidence type="ECO:0000256" key="3">
    <source>
        <dbReference type="ARBA" id="ARBA00022801"/>
    </source>
</evidence>
<dbReference type="SUPFAM" id="SSF50199">
    <property type="entry name" value="Staphylococcal nuclease"/>
    <property type="match status" value="1"/>
</dbReference>
<keyword evidence="2" id="KW-0255">Endonuclease</keyword>
<dbReference type="InterPro" id="IPR002071">
    <property type="entry name" value="Thermonucl_AS"/>
</dbReference>
<dbReference type="Proteomes" id="UP000035514">
    <property type="component" value="Unassembled WGS sequence"/>
</dbReference>
<dbReference type="PATRIC" id="fig|1447256.3.peg.1959"/>